<comment type="cofactor">
    <cofactor evidence="1">
        <name>Mg(2+)</name>
        <dbReference type="ChEBI" id="CHEBI:18420"/>
    </cofactor>
</comment>
<keyword evidence="5" id="KW-0067">ATP-binding</keyword>
<dbReference type="GeneID" id="104702541"/>
<gene>
    <name evidence="7" type="primary">LOC104702541</name>
</gene>
<accession>A0ABM0SVF4</accession>
<dbReference type="RefSeq" id="XP_010416709.1">
    <property type="nucleotide sequence ID" value="XM_010418407.1"/>
</dbReference>
<dbReference type="PANTHER" id="PTHR43272">
    <property type="entry name" value="LONG-CHAIN-FATTY-ACID--COA LIGASE"/>
    <property type="match status" value="1"/>
</dbReference>
<evidence type="ECO:0000256" key="3">
    <source>
        <dbReference type="ARBA" id="ARBA00022598"/>
    </source>
</evidence>
<reference evidence="6" key="1">
    <citation type="journal article" date="2014" name="Nat. Commun.">
        <title>The emerging biofuel crop Camelina sativa retains a highly undifferentiated hexaploid genome structure.</title>
        <authorList>
            <person name="Kagale S."/>
            <person name="Koh C."/>
            <person name="Nixon J."/>
            <person name="Bollina V."/>
            <person name="Clarke W.E."/>
            <person name="Tuteja R."/>
            <person name="Spillane C."/>
            <person name="Robinson S.J."/>
            <person name="Links M.G."/>
            <person name="Clarke C."/>
            <person name="Higgins E.E."/>
            <person name="Huebert T."/>
            <person name="Sharpe A.G."/>
            <person name="Parkin I.A."/>
        </authorList>
    </citation>
    <scope>NUCLEOTIDE SEQUENCE [LARGE SCALE GENOMIC DNA]</scope>
    <source>
        <strain evidence="6">cv. DH55</strain>
    </source>
</reference>
<evidence type="ECO:0000313" key="6">
    <source>
        <dbReference type="Proteomes" id="UP000694864"/>
    </source>
</evidence>
<evidence type="ECO:0000256" key="1">
    <source>
        <dbReference type="ARBA" id="ARBA00001946"/>
    </source>
</evidence>
<dbReference type="SUPFAM" id="SSF56801">
    <property type="entry name" value="Acetyl-CoA synthetase-like"/>
    <property type="match status" value="1"/>
</dbReference>
<evidence type="ECO:0000256" key="5">
    <source>
        <dbReference type="ARBA" id="ARBA00022840"/>
    </source>
</evidence>
<comment type="similarity">
    <text evidence="2">Belongs to the ATP-dependent AMP-binding enzyme family.</text>
</comment>
<evidence type="ECO:0000313" key="7">
    <source>
        <dbReference type="RefSeq" id="XP_010416709.1"/>
    </source>
</evidence>
<evidence type="ECO:0000256" key="2">
    <source>
        <dbReference type="ARBA" id="ARBA00006432"/>
    </source>
</evidence>
<evidence type="ECO:0000256" key="4">
    <source>
        <dbReference type="ARBA" id="ARBA00022741"/>
    </source>
</evidence>
<proteinExistence type="inferred from homology"/>
<keyword evidence="3" id="KW-0436">Ligase</keyword>
<keyword evidence="6" id="KW-1185">Reference proteome</keyword>
<keyword evidence="4" id="KW-0547">Nucleotide-binding</keyword>
<reference evidence="7" key="2">
    <citation type="submission" date="2025-08" db="UniProtKB">
        <authorList>
            <consortium name="RefSeq"/>
        </authorList>
    </citation>
    <scope>IDENTIFICATION</scope>
    <source>
        <tissue evidence="7">Leaf</tissue>
    </source>
</reference>
<dbReference type="Proteomes" id="UP000694864">
    <property type="component" value="Chromosome 7"/>
</dbReference>
<sequence length="163" mass="18380">MRWFYTGDIGRFHPDGCLEIIDRKKDIVKLQHGEYVSLGKVEAALSISPYVENIMVHADSFYSYCVALVVASQQTLEGWASKQGIDFANFDELCAKEEAVKEVYASLVKSGKQSRLEKFEIPAKIKLLGSPWTPESGLVTAALKLKRDVIRREFSEDLTKLYA</sequence>
<protein>
    <submittedName>
        <fullName evidence="7">Long chain acyl-CoA synthetase 9, chloroplastic-like</fullName>
    </submittedName>
</protein>
<organism evidence="6 7">
    <name type="scientific">Camelina sativa</name>
    <name type="common">False flax</name>
    <name type="synonym">Myagrum sativum</name>
    <dbReference type="NCBI Taxonomy" id="90675"/>
    <lineage>
        <taxon>Eukaryota</taxon>
        <taxon>Viridiplantae</taxon>
        <taxon>Streptophyta</taxon>
        <taxon>Embryophyta</taxon>
        <taxon>Tracheophyta</taxon>
        <taxon>Spermatophyta</taxon>
        <taxon>Magnoliopsida</taxon>
        <taxon>eudicotyledons</taxon>
        <taxon>Gunneridae</taxon>
        <taxon>Pentapetalae</taxon>
        <taxon>rosids</taxon>
        <taxon>malvids</taxon>
        <taxon>Brassicales</taxon>
        <taxon>Brassicaceae</taxon>
        <taxon>Camelineae</taxon>
        <taxon>Camelina</taxon>
    </lineage>
</organism>
<name>A0ABM0SVF4_CAMSA</name>
<dbReference type="Gene3D" id="3.40.50.12780">
    <property type="entry name" value="N-terminal domain of ligase-like"/>
    <property type="match status" value="1"/>
</dbReference>
<dbReference type="PANTHER" id="PTHR43272:SF83">
    <property type="entry name" value="ACYL-COA SYNTHETASE LONG-CHAIN, ISOFORM J"/>
    <property type="match status" value="1"/>
</dbReference>
<dbReference type="InterPro" id="IPR042099">
    <property type="entry name" value="ANL_N_sf"/>
</dbReference>